<evidence type="ECO:0000259" key="10">
    <source>
        <dbReference type="Pfam" id="PF03449"/>
    </source>
</evidence>
<evidence type="ECO:0000256" key="4">
    <source>
        <dbReference type="ARBA" id="ARBA00023125"/>
    </source>
</evidence>
<dbReference type="HAMAP" id="MF_00105">
    <property type="entry name" value="GreA_GreB"/>
    <property type="match status" value="1"/>
</dbReference>
<dbReference type="Proteomes" id="UP000199651">
    <property type="component" value="Unassembled WGS sequence"/>
</dbReference>
<dbReference type="GO" id="GO:0006354">
    <property type="term" value="P:DNA-templated transcription elongation"/>
    <property type="evidence" value="ECO:0007669"/>
    <property type="project" value="TreeGrafter"/>
</dbReference>
<dbReference type="NCBIfam" id="NF001262">
    <property type="entry name" value="PRK00226.1-3"/>
    <property type="match status" value="1"/>
</dbReference>
<dbReference type="AlphaFoldDB" id="A0A1H0RV53"/>
<dbReference type="GO" id="GO:0003746">
    <property type="term" value="F:translation elongation factor activity"/>
    <property type="evidence" value="ECO:0007669"/>
    <property type="project" value="UniProtKB-KW"/>
</dbReference>
<dbReference type="InterPro" id="IPR023459">
    <property type="entry name" value="Tscrpt_elong_fac_GreA/B_fam"/>
</dbReference>
<feature type="domain" description="Transcription elongation factor GreA/GreB N-terminal" evidence="10">
    <location>
        <begin position="31"/>
        <end position="99"/>
    </location>
</feature>
<keyword evidence="4 8" id="KW-0238">DNA-binding</keyword>
<sequence>MLDEARDCRPVTTGPEYDEELVTVSDTQVTWLTQEAYNRLKHELDELIENRPVIAQKINTSREEGDLKENGGYHAAREEQGQQEARIRHLQELLRGAKVGEAPSNDGVAEPGMVLTVRYEGDDDEEQFLLATREEGSEGELEVYSPESPLGRALLGAKEGETREYALPSGKIQKVTLTKAVPYSG</sequence>
<dbReference type="Pfam" id="PF01272">
    <property type="entry name" value="GreA_GreB"/>
    <property type="match status" value="1"/>
</dbReference>
<dbReference type="SUPFAM" id="SSF54534">
    <property type="entry name" value="FKBP-like"/>
    <property type="match status" value="1"/>
</dbReference>
<dbReference type="InterPro" id="IPR036805">
    <property type="entry name" value="Tscrpt_elong_fac_GreA/B_N_sf"/>
</dbReference>
<keyword evidence="11" id="KW-0648">Protein biosynthesis</keyword>
<proteinExistence type="inferred from homology"/>
<evidence type="ECO:0000313" key="11">
    <source>
        <dbReference type="EMBL" id="SDP33229.1"/>
    </source>
</evidence>
<dbReference type="GO" id="GO:0003677">
    <property type="term" value="F:DNA binding"/>
    <property type="evidence" value="ECO:0007669"/>
    <property type="project" value="UniProtKB-UniRule"/>
</dbReference>
<dbReference type="Pfam" id="PF03449">
    <property type="entry name" value="GreA_GreB_N"/>
    <property type="match status" value="1"/>
</dbReference>
<dbReference type="STRING" id="504798.SAMN05421871_113136"/>
<dbReference type="SUPFAM" id="SSF46557">
    <property type="entry name" value="GreA transcript cleavage protein, N-terminal domain"/>
    <property type="match status" value="1"/>
</dbReference>
<accession>A0A1H0RV53</accession>
<evidence type="ECO:0000256" key="7">
    <source>
        <dbReference type="ARBA" id="ARBA00030776"/>
    </source>
</evidence>
<dbReference type="Gene3D" id="1.10.287.180">
    <property type="entry name" value="Transcription elongation factor, GreA/GreB, N-terminal domain"/>
    <property type="match status" value="1"/>
</dbReference>
<dbReference type="InterPro" id="IPR028624">
    <property type="entry name" value="Tscrpt_elong_fac_GreA/B"/>
</dbReference>
<evidence type="ECO:0000256" key="2">
    <source>
        <dbReference type="ARBA" id="ARBA00013729"/>
    </source>
</evidence>
<dbReference type="Gene3D" id="3.10.50.30">
    <property type="entry name" value="Transcription elongation factor, GreA/GreB, C-terminal domain"/>
    <property type="match status" value="1"/>
</dbReference>
<reference evidence="12" key="1">
    <citation type="submission" date="2016-10" db="EMBL/GenBank/DDBJ databases">
        <authorList>
            <person name="Varghese N."/>
            <person name="Submissions S."/>
        </authorList>
    </citation>
    <scope>NUCLEOTIDE SEQUENCE [LARGE SCALE GENOMIC DNA]</scope>
    <source>
        <strain evidence="12">IBRC-M 10655</strain>
    </source>
</reference>
<comment type="function">
    <text evidence="6 8">Necessary for efficient RNA polymerase transcription elongation past template-encoded arresting sites. The arresting sites in DNA have the property of trapping a certain fraction of elongating RNA polymerases that pass through, resulting in locked ternary complexes. Cleavage of the nascent transcript by cleavage factors such as GreA or GreB allows the resumption of elongation from the new 3'terminus. GreA releases sequences of 2 to 3 nucleotides.</text>
</comment>
<keyword evidence="11" id="KW-0251">Elongation factor</keyword>
<evidence type="ECO:0000259" key="9">
    <source>
        <dbReference type="Pfam" id="PF01272"/>
    </source>
</evidence>
<evidence type="ECO:0000256" key="6">
    <source>
        <dbReference type="ARBA" id="ARBA00024916"/>
    </source>
</evidence>
<evidence type="ECO:0000313" key="12">
    <source>
        <dbReference type="Proteomes" id="UP000199651"/>
    </source>
</evidence>
<name>A0A1H0RV53_9PSEU</name>
<dbReference type="FunFam" id="1.10.287.180:FF:000001">
    <property type="entry name" value="Transcription elongation factor GreA"/>
    <property type="match status" value="1"/>
</dbReference>
<evidence type="ECO:0000256" key="3">
    <source>
        <dbReference type="ARBA" id="ARBA00023015"/>
    </source>
</evidence>
<gene>
    <name evidence="8" type="primary">greA</name>
    <name evidence="11" type="ORF">SAMN05192558_108136</name>
</gene>
<dbReference type="InterPro" id="IPR018151">
    <property type="entry name" value="TF_GreA/GreB_CS"/>
</dbReference>
<dbReference type="PROSITE" id="PS00830">
    <property type="entry name" value="GREAB_2"/>
    <property type="match status" value="1"/>
</dbReference>
<protein>
    <recommendedName>
        <fullName evidence="2 8">Transcription elongation factor GreA</fullName>
    </recommendedName>
    <alternativeName>
        <fullName evidence="7 8">Transcript cleavage factor GreA</fullName>
    </alternativeName>
</protein>
<dbReference type="EMBL" id="FNJB01000008">
    <property type="protein sequence ID" value="SDP33229.1"/>
    <property type="molecule type" value="Genomic_DNA"/>
</dbReference>
<dbReference type="GO" id="GO:0032784">
    <property type="term" value="P:regulation of DNA-templated transcription elongation"/>
    <property type="evidence" value="ECO:0007669"/>
    <property type="project" value="UniProtKB-UniRule"/>
</dbReference>
<dbReference type="InterPro" id="IPR036953">
    <property type="entry name" value="GreA/GreB_C_sf"/>
</dbReference>
<evidence type="ECO:0000256" key="1">
    <source>
        <dbReference type="ARBA" id="ARBA00008213"/>
    </source>
</evidence>
<comment type="similarity">
    <text evidence="1 8">Belongs to the GreA/GreB family.</text>
</comment>
<evidence type="ECO:0000256" key="5">
    <source>
        <dbReference type="ARBA" id="ARBA00023163"/>
    </source>
</evidence>
<dbReference type="InterPro" id="IPR022691">
    <property type="entry name" value="Tscrpt_elong_fac_GreA/B_N"/>
</dbReference>
<feature type="domain" description="Transcription elongation factor GreA/GreB C-terminal" evidence="9">
    <location>
        <begin position="106"/>
        <end position="173"/>
    </location>
</feature>
<dbReference type="PANTHER" id="PTHR30437">
    <property type="entry name" value="TRANSCRIPTION ELONGATION FACTOR GREA"/>
    <property type="match status" value="1"/>
</dbReference>
<keyword evidence="5 8" id="KW-0804">Transcription</keyword>
<dbReference type="GO" id="GO:0070063">
    <property type="term" value="F:RNA polymerase binding"/>
    <property type="evidence" value="ECO:0007669"/>
    <property type="project" value="InterPro"/>
</dbReference>
<dbReference type="PANTHER" id="PTHR30437:SF4">
    <property type="entry name" value="TRANSCRIPTION ELONGATION FACTOR GREA"/>
    <property type="match status" value="1"/>
</dbReference>
<organism evidence="11 12">
    <name type="scientific">Actinokineospora alba</name>
    <dbReference type="NCBI Taxonomy" id="504798"/>
    <lineage>
        <taxon>Bacteria</taxon>
        <taxon>Bacillati</taxon>
        <taxon>Actinomycetota</taxon>
        <taxon>Actinomycetes</taxon>
        <taxon>Pseudonocardiales</taxon>
        <taxon>Pseudonocardiaceae</taxon>
        <taxon>Actinokineospora</taxon>
    </lineage>
</organism>
<keyword evidence="12" id="KW-1185">Reference proteome</keyword>
<keyword evidence="3 8" id="KW-0805">Transcription regulation</keyword>
<evidence type="ECO:0000256" key="8">
    <source>
        <dbReference type="HAMAP-Rule" id="MF_00105"/>
    </source>
</evidence>
<dbReference type="InterPro" id="IPR001437">
    <property type="entry name" value="Tscrpt_elong_fac_GreA/B_C"/>
</dbReference>
<dbReference type="PROSITE" id="PS00829">
    <property type="entry name" value="GREAB_1"/>
    <property type="match status" value="1"/>
</dbReference>